<evidence type="ECO:0000256" key="7">
    <source>
        <dbReference type="SAM" id="MobiDB-lite"/>
    </source>
</evidence>
<dbReference type="AlphaFoldDB" id="A0A6A6CXZ2"/>
<dbReference type="PROSITE" id="PS51873">
    <property type="entry name" value="TRIAD"/>
    <property type="match status" value="1"/>
</dbReference>
<evidence type="ECO:0000256" key="2">
    <source>
        <dbReference type="ARBA" id="ARBA00022723"/>
    </source>
</evidence>
<evidence type="ECO:0000313" key="10">
    <source>
        <dbReference type="Proteomes" id="UP000799537"/>
    </source>
</evidence>
<feature type="compositionally biased region" description="Polar residues" evidence="7">
    <location>
        <begin position="509"/>
        <end position="524"/>
    </location>
</feature>
<keyword evidence="10" id="KW-1185">Reference proteome</keyword>
<dbReference type="GO" id="GO:0008270">
    <property type="term" value="F:zinc ion binding"/>
    <property type="evidence" value="ECO:0007669"/>
    <property type="project" value="UniProtKB-KW"/>
</dbReference>
<keyword evidence="3" id="KW-0677">Repeat</keyword>
<accession>A0A6A6CXZ2</accession>
<evidence type="ECO:0000256" key="4">
    <source>
        <dbReference type="ARBA" id="ARBA00022771"/>
    </source>
</evidence>
<evidence type="ECO:0000256" key="1">
    <source>
        <dbReference type="ARBA" id="ARBA00022679"/>
    </source>
</evidence>
<evidence type="ECO:0000259" key="8">
    <source>
        <dbReference type="PROSITE" id="PS51873"/>
    </source>
</evidence>
<feature type="region of interest" description="Disordered" evidence="7">
    <location>
        <begin position="473"/>
        <end position="549"/>
    </location>
</feature>
<gene>
    <name evidence="9" type="ORF">M409DRAFT_18192</name>
</gene>
<evidence type="ECO:0000313" key="9">
    <source>
        <dbReference type="EMBL" id="KAF2171961.1"/>
    </source>
</evidence>
<keyword evidence="6" id="KW-0862">Zinc</keyword>
<dbReference type="GeneID" id="54557668"/>
<feature type="domain" description="RING-type" evidence="8">
    <location>
        <begin position="1"/>
        <end position="246"/>
    </location>
</feature>
<evidence type="ECO:0000256" key="3">
    <source>
        <dbReference type="ARBA" id="ARBA00022737"/>
    </source>
</evidence>
<dbReference type="SUPFAM" id="SSF57850">
    <property type="entry name" value="RING/U-box"/>
    <property type="match status" value="1"/>
</dbReference>
<keyword evidence="4" id="KW-0863">Zinc-finger</keyword>
<name>A0A6A6CXZ2_ZASCE</name>
<reference evidence="9" key="1">
    <citation type="journal article" date="2020" name="Stud. Mycol.">
        <title>101 Dothideomycetes genomes: a test case for predicting lifestyles and emergence of pathogens.</title>
        <authorList>
            <person name="Haridas S."/>
            <person name="Albert R."/>
            <person name="Binder M."/>
            <person name="Bloem J."/>
            <person name="Labutti K."/>
            <person name="Salamov A."/>
            <person name="Andreopoulos B."/>
            <person name="Baker S."/>
            <person name="Barry K."/>
            <person name="Bills G."/>
            <person name="Bluhm B."/>
            <person name="Cannon C."/>
            <person name="Castanera R."/>
            <person name="Culley D."/>
            <person name="Daum C."/>
            <person name="Ezra D."/>
            <person name="Gonzalez J."/>
            <person name="Henrissat B."/>
            <person name="Kuo A."/>
            <person name="Liang C."/>
            <person name="Lipzen A."/>
            <person name="Lutzoni F."/>
            <person name="Magnuson J."/>
            <person name="Mondo S."/>
            <person name="Nolan M."/>
            <person name="Ohm R."/>
            <person name="Pangilinan J."/>
            <person name="Park H.-J."/>
            <person name="Ramirez L."/>
            <person name="Alfaro M."/>
            <person name="Sun H."/>
            <person name="Tritt A."/>
            <person name="Yoshinaga Y."/>
            <person name="Zwiers L.-H."/>
            <person name="Turgeon B."/>
            <person name="Goodwin S."/>
            <person name="Spatafora J."/>
            <person name="Crous P."/>
            <person name="Grigoriev I."/>
        </authorList>
    </citation>
    <scope>NUCLEOTIDE SEQUENCE</scope>
    <source>
        <strain evidence="9">ATCC 36951</strain>
    </source>
</reference>
<dbReference type="Gene3D" id="1.20.120.1750">
    <property type="match status" value="1"/>
</dbReference>
<evidence type="ECO:0000256" key="6">
    <source>
        <dbReference type="ARBA" id="ARBA00022833"/>
    </source>
</evidence>
<evidence type="ECO:0000256" key="5">
    <source>
        <dbReference type="ARBA" id="ARBA00022786"/>
    </source>
</evidence>
<keyword evidence="2" id="KW-0479">Metal-binding</keyword>
<sequence>MALFTRHECTTCCDACILQELVSIKIVRAIEGDPESKDELVIRAALTIQDDNDTAKGDLVCHGCICTMFINAIEDESNYPPQWAGFELKLANFASILGGFLATSYKMKIVEYKIKWDDRVYCTSRGVNGIVCGKFIGEKSAHPLRKYCFDCGTSVCMCCKDHIVPLVPHKCDGNALADEKDFKGLTKGKEWQKCPRCHNKFELRDGCNHIICAVCKESLCFICGAPAAANSNHWCRSGGSRCPRYNQPGTPNAMFEEDAIALAFPELFQDIPRPPAHIPNRGAFHAEQLRRERLVDVGGGELLTAEDFFTAQEFLTAMPAPPPPRAIERAHGGDATAQPPAPDRVHRQRVTGPVHIAVGNGDINAAARSVNPIQPRRNRVFNLLTNRTARENAMPNAHANMPLPPRHRQASQPQPAVQTQRFNAHPAIRLANRTQQQTQLRRSNAVSNVAVVNEPLNGLVHGHHHRGQHGLLAQAQTQQEHTHAHHRVQQQAQEARTHAHHRGRHPQLTEPQLQAENEDTNAQPQEDVYQPLPRNPSLDFTFRFPRHTPDYSQNRHFTIIGAGTNSTLTPNPLNTPPPPRGNNLMAVNQTIHFRHPDLTGA</sequence>
<keyword evidence="5" id="KW-0833">Ubl conjugation pathway</keyword>
<keyword evidence="1" id="KW-0808">Transferase</keyword>
<proteinExistence type="predicted"/>
<dbReference type="EMBL" id="ML993582">
    <property type="protein sequence ID" value="KAF2171961.1"/>
    <property type="molecule type" value="Genomic_DNA"/>
</dbReference>
<dbReference type="RefSeq" id="XP_033672850.1">
    <property type="nucleotide sequence ID" value="XM_033804396.1"/>
</dbReference>
<dbReference type="InterPro" id="IPR044066">
    <property type="entry name" value="TRIAD_supradom"/>
</dbReference>
<organism evidence="9 10">
    <name type="scientific">Zasmidium cellare ATCC 36951</name>
    <dbReference type="NCBI Taxonomy" id="1080233"/>
    <lineage>
        <taxon>Eukaryota</taxon>
        <taxon>Fungi</taxon>
        <taxon>Dikarya</taxon>
        <taxon>Ascomycota</taxon>
        <taxon>Pezizomycotina</taxon>
        <taxon>Dothideomycetes</taxon>
        <taxon>Dothideomycetidae</taxon>
        <taxon>Mycosphaerellales</taxon>
        <taxon>Mycosphaerellaceae</taxon>
        <taxon>Zasmidium</taxon>
    </lineage>
</organism>
<dbReference type="OrthoDB" id="3650714at2759"/>
<dbReference type="GO" id="GO:0016740">
    <property type="term" value="F:transferase activity"/>
    <property type="evidence" value="ECO:0007669"/>
    <property type="project" value="UniProtKB-KW"/>
</dbReference>
<dbReference type="Proteomes" id="UP000799537">
    <property type="component" value="Unassembled WGS sequence"/>
</dbReference>
<dbReference type="CDD" id="cd20336">
    <property type="entry name" value="Rcat_RBR"/>
    <property type="match status" value="1"/>
</dbReference>
<protein>
    <recommendedName>
        <fullName evidence="8">RING-type domain-containing protein</fullName>
    </recommendedName>
</protein>